<comment type="caution">
    <text evidence="2">The sequence shown here is derived from an EMBL/GenBank/DDBJ whole genome shotgun (WGS) entry which is preliminary data.</text>
</comment>
<dbReference type="EMBL" id="JACSPQ010000001">
    <property type="protein sequence ID" value="MBD8001063.1"/>
    <property type="molecule type" value="Genomic_DNA"/>
</dbReference>
<feature type="domain" description="Helix-turn-helix" evidence="1">
    <location>
        <begin position="72"/>
        <end position="107"/>
    </location>
</feature>
<protein>
    <submittedName>
        <fullName evidence="2">Helix-turn-helix domain-containing protein</fullName>
    </submittedName>
</protein>
<evidence type="ECO:0000313" key="2">
    <source>
        <dbReference type="EMBL" id="MBD8001063.1"/>
    </source>
</evidence>
<dbReference type="Proteomes" id="UP000616346">
    <property type="component" value="Unassembled WGS sequence"/>
</dbReference>
<evidence type="ECO:0000313" key="3">
    <source>
        <dbReference type="Proteomes" id="UP000616346"/>
    </source>
</evidence>
<dbReference type="InterPro" id="IPR041657">
    <property type="entry name" value="HTH_17"/>
</dbReference>
<gene>
    <name evidence="2" type="ORF">H9626_02355</name>
</gene>
<organism evidence="2 3">
    <name type="scientific">Phocaeicola faecium</name>
    <dbReference type="NCBI Taxonomy" id="2762213"/>
    <lineage>
        <taxon>Bacteria</taxon>
        <taxon>Pseudomonadati</taxon>
        <taxon>Bacteroidota</taxon>
        <taxon>Bacteroidia</taxon>
        <taxon>Bacteroidales</taxon>
        <taxon>Bacteroidaceae</taxon>
        <taxon>Phocaeicola</taxon>
    </lineage>
</organism>
<dbReference type="Pfam" id="PF12728">
    <property type="entry name" value="HTH_17"/>
    <property type="match status" value="1"/>
</dbReference>
<name>A0ABR8V8G9_9BACT</name>
<sequence length="130" mass="14683">MAGTGSLNTASRTATMNETITLETMPKAMAYLITKVEALEKALMEKSETPTAPADRWMNIDELKAYLPDHPAKATIYGWVSKREIPYHKGGKKLRFLQSDIDKWLSNGKRKSESELKDEADKYCETRKIG</sequence>
<reference evidence="2 3" key="1">
    <citation type="submission" date="2020-08" db="EMBL/GenBank/DDBJ databases">
        <title>A Genomic Blueprint of the Chicken Gut Microbiome.</title>
        <authorList>
            <person name="Gilroy R."/>
            <person name="Ravi A."/>
            <person name="Getino M."/>
            <person name="Pursley I."/>
            <person name="Horton D.L."/>
            <person name="Alikhan N.-F."/>
            <person name="Baker D."/>
            <person name="Gharbi K."/>
            <person name="Hall N."/>
            <person name="Watson M."/>
            <person name="Adriaenssens E.M."/>
            <person name="Foster-Nyarko E."/>
            <person name="Jarju S."/>
            <person name="Secka A."/>
            <person name="Antonio M."/>
            <person name="Oren A."/>
            <person name="Chaudhuri R."/>
            <person name="La Ragione R.M."/>
            <person name="Hildebrand F."/>
            <person name="Pallen M.J."/>
        </authorList>
    </citation>
    <scope>NUCLEOTIDE SEQUENCE [LARGE SCALE GENOMIC DNA]</scope>
    <source>
        <strain evidence="2 3">Sa1YUN3</strain>
    </source>
</reference>
<keyword evidence="3" id="KW-1185">Reference proteome</keyword>
<accession>A0ABR8V8G9</accession>
<evidence type="ECO:0000259" key="1">
    <source>
        <dbReference type="Pfam" id="PF12728"/>
    </source>
</evidence>
<proteinExistence type="predicted"/>